<dbReference type="GO" id="GO:0004620">
    <property type="term" value="F:phospholipase activity"/>
    <property type="evidence" value="ECO:0007669"/>
    <property type="project" value="InterPro"/>
</dbReference>
<organism evidence="3 4">
    <name type="scientific">Haemonchus contortus</name>
    <name type="common">Barber pole worm</name>
    <dbReference type="NCBI Taxonomy" id="6289"/>
    <lineage>
        <taxon>Eukaryota</taxon>
        <taxon>Metazoa</taxon>
        <taxon>Ecdysozoa</taxon>
        <taxon>Nematoda</taxon>
        <taxon>Chromadorea</taxon>
        <taxon>Rhabditida</taxon>
        <taxon>Rhabditina</taxon>
        <taxon>Rhabditomorpha</taxon>
        <taxon>Strongyloidea</taxon>
        <taxon>Trichostrongylidae</taxon>
        <taxon>Haemonchus</taxon>
    </lineage>
</organism>
<evidence type="ECO:0000256" key="2">
    <source>
        <dbReference type="SAM" id="SignalP"/>
    </source>
</evidence>
<protein>
    <submittedName>
        <fullName evidence="4">Phospholipase B1, membrane-associated</fullName>
    </submittedName>
</protein>
<keyword evidence="3" id="KW-1185">Reference proteome</keyword>
<dbReference type="OMA" id="PFQAHVL"/>
<dbReference type="WBParaSite" id="HCON_00062460-00001">
    <property type="protein sequence ID" value="HCON_00062460-00001"/>
    <property type="gene ID" value="HCON_00062460"/>
</dbReference>
<sequence length="498" mass="56037">MQPKQATVSLLLFITATGFSIILPPANDSLLETVKEVFSDFGKWDVKRDQYLRYTRNYPFGWSSFNCKVPTQVPEPPTDAQHLSPWDFGVIGAIGDSLTAGRAAGAELIDDLGSDYRGLSFVTGGQHNLSTQATLFNIFRYFSPHLKSSSKGTSESDDPLVAGFNLAVSGSFASDLPIQAKELVNRIKSHPDVDFDNEWKFINVFIGSNDLCKVCTNKTEFGAEQFSENLLTTIRYLRNNLPLTFVNLVPPFHVEILRQTQSGNPFCVMVQNISCPCIFGSPSEDFDDIKLAFDKTLEVFNSSEFQTDTFAVVVSSGINVDQLATLGDSINLAFVALDCFHFSQMAHDIVAKILWNDLFTPVNNRTPVEWDTFKPQSWVCPPEDCPYLKTPANSENSSCPHIKKQKHKQNLTIVTPMKKINVKVDGTIPIPSLDELERRAFMEEHGLMFFIVVLAMLVLLVAACVTMIRCCRKTPRRYYPDEYTRLLDPKYRQQQQLF</sequence>
<dbReference type="GO" id="GO:0006644">
    <property type="term" value="P:phospholipid metabolic process"/>
    <property type="evidence" value="ECO:0007669"/>
    <property type="project" value="TreeGrafter"/>
</dbReference>
<keyword evidence="2" id="KW-0732">Signal</keyword>
<proteinExistence type="predicted"/>
<dbReference type="Proteomes" id="UP000025227">
    <property type="component" value="Unplaced"/>
</dbReference>
<name>A0A7I4Y6J6_HAECO</name>
<evidence type="ECO:0000313" key="4">
    <source>
        <dbReference type="WBParaSite" id="HCON_00062460-00001"/>
    </source>
</evidence>
<evidence type="ECO:0000313" key="3">
    <source>
        <dbReference type="Proteomes" id="UP000025227"/>
    </source>
</evidence>
<dbReference type="InterPro" id="IPR035547">
    <property type="entry name" value="Phospholipase_B"/>
</dbReference>
<dbReference type="InterPro" id="IPR001087">
    <property type="entry name" value="GDSL"/>
</dbReference>
<dbReference type="Pfam" id="PF00657">
    <property type="entry name" value="Lipase_GDSL"/>
    <property type="match status" value="1"/>
</dbReference>
<dbReference type="Gene3D" id="3.40.50.1110">
    <property type="entry name" value="SGNH hydrolase"/>
    <property type="match status" value="1"/>
</dbReference>
<keyword evidence="1" id="KW-0812">Transmembrane</keyword>
<keyword evidence="1" id="KW-1133">Transmembrane helix</keyword>
<dbReference type="PANTHER" id="PTHR21325">
    <property type="entry name" value="PHOSPHOLIPASE B, PLB1"/>
    <property type="match status" value="1"/>
</dbReference>
<dbReference type="InterPro" id="IPR038885">
    <property type="entry name" value="PLB1"/>
</dbReference>
<dbReference type="InterPro" id="IPR036514">
    <property type="entry name" value="SGNH_hydro_sf"/>
</dbReference>
<evidence type="ECO:0000256" key="1">
    <source>
        <dbReference type="SAM" id="Phobius"/>
    </source>
</evidence>
<dbReference type="CDD" id="cd01824">
    <property type="entry name" value="Phospholipase_B_like"/>
    <property type="match status" value="1"/>
</dbReference>
<dbReference type="AlphaFoldDB" id="A0A7I4Y6J6"/>
<dbReference type="PANTHER" id="PTHR21325:SF24">
    <property type="entry name" value="LIPASE_GDSL DOMAIN-CONTAINING PROTEIN"/>
    <property type="match status" value="1"/>
</dbReference>
<feature type="chain" id="PRO_5029858348" evidence="2">
    <location>
        <begin position="19"/>
        <end position="498"/>
    </location>
</feature>
<feature type="signal peptide" evidence="2">
    <location>
        <begin position="1"/>
        <end position="18"/>
    </location>
</feature>
<keyword evidence="1" id="KW-0472">Membrane</keyword>
<accession>A0A7I4Y6J6</accession>
<feature type="transmembrane region" description="Helical" evidence="1">
    <location>
        <begin position="447"/>
        <end position="468"/>
    </location>
</feature>
<reference evidence="4" key="1">
    <citation type="submission" date="2020-12" db="UniProtKB">
        <authorList>
            <consortium name="WormBaseParasite"/>
        </authorList>
    </citation>
    <scope>IDENTIFICATION</scope>
    <source>
        <strain evidence="4">MHco3</strain>
    </source>
</reference>
<dbReference type="OrthoDB" id="10265800at2759"/>
<dbReference type="SUPFAM" id="SSF52266">
    <property type="entry name" value="SGNH hydrolase"/>
    <property type="match status" value="1"/>
</dbReference>